<dbReference type="InterPro" id="IPR020846">
    <property type="entry name" value="MFS_dom"/>
</dbReference>
<evidence type="ECO:0000313" key="10">
    <source>
        <dbReference type="Proteomes" id="UP000053927"/>
    </source>
</evidence>
<feature type="transmembrane region" description="Helical" evidence="6">
    <location>
        <begin position="86"/>
        <end position="108"/>
    </location>
</feature>
<feature type="signal peptide" evidence="7">
    <location>
        <begin position="1"/>
        <end position="28"/>
    </location>
</feature>
<evidence type="ECO:0000256" key="5">
    <source>
        <dbReference type="ARBA" id="ARBA00023136"/>
    </source>
</evidence>
<keyword evidence="10" id="KW-1185">Reference proteome</keyword>
<dbReference type="RefSeq" id="XP_007311043.1">
    <property type="nucleotide sequence ID" value="XM_007310981.1"/>
</dbReference>
<dbReference type="Pfam" id="PF07690">
    <property type="entry name" value="MFS_1"/>
    <property type="match status" value="1"/>
</dbReference>
<evidence type="ECO:0000259" key="8">
    <source>
        <dbReference type="PROSITE" id="PS50850"/>
    </source>
</evidence>
<dbReference type="GeneID" id="18806483"/>
<feature type="domain" description="Major facilitator superfamily (MFS) profile" evidence="8">
    <location>
        <begin position="1"/>
        <end position="172"/>
    </location>
</feature>
<protein>
    <submittedName>
        <fullName evidence="9">MFS general substrate transporter</fullName>
    </submittedName>
</protein>
<dbReference type="OrthoDB" id="419616at2759"/>
<proteinExistence type="predicted"/>
<dbReference type="InterPro" id="IPR036259">
    <property type="entry name" value="MFS_trans_sf"/>
</dbReference>
<keyword evidence="5 6" id="KW-0472">Membrane</keyword>
<dbReference type="GO" id="GO:0016020">
    <property type="term" value="C:membrane"/>
    <property type="evidence" value="ECO:0007669"/>
    <property type="project" value="UniProtKB-SubCell"/>
</dbReference>
<keyword evidence="7" id="KW-0732">Signal</keyword>
<sequence>MATIPTRSSLPREIWLMVLILWTEPLCATVIDPFVNAFIRESRITGGDETKTGYYNGIIESVFYIGESLSVVLCARLSDRYGRRPILLVGLFGLSISILPFGSTPHFYVIVISRFFQGCFNGSLGIAKTVLNEVTDEGNRESAFRAIPLIWTFGAVVGCVYCLGFYAARAEK</sequence>
<evidence type="ECO:0000256" key="4">
    <source>
        <dbReference type="ARBA" id="ARBA00022989"/>
    </source>
</evidence>
<keyword evidence="2" id="KW-0813">Transport</keyword>
<dbReference type="PANTHER" id="PTHR23504:SF15">
    <property type="entry name" value="MAJOR FACILITATOR SUPERFAMILY (MFS) PROFILE DOMAIN-CONTAINING PROTEIN"/>
    <property type="match status" value="1"/>
</dbReference>
<evidence type="ECO:0000256" key="6">
    <source>
        <dbReference type="SAM" id="Phobius"/>
    </source>
</evidence>
<evidence type="ECO:0000256" key="7">
    <source>
        <dbReference type="SAM" id="SignalP"/>
    </source>
</evidence>
<reference evidence="10" key="1">
    <citation type="journal article" date="2012" name="Science">
        <title>The Paleozoic origin of enzymatic lignin decomposition reconstructed from 31 fungal genomes.</title>
        <authorList>
            <person name="Floudas D."/>
            <person name="Binder M."/>
            <person name="Riley R."/>
            <person name="Barry K."/>
            <person name="Blanchette R.A."/>
            <person name="Henrissat B."/>
            <person name="Martinez A.T."/>
            <person name="Otillar R."/>
            <person name="Spatafora J.W."/>
            <person name="Yadav J.S."/>
            <person name="Aerts A."/>
            <person name="Benoit I."/>
            <person name="Boyd A."/>
            <person name="Carlson A."/>
            <person name="Copeland A."/>
            <person name="Coutinho P.M."/>
            <person name="de Vries R.P."/>
            <person name="Ferreira P."/>
            <person name="Findley K."/>
            <person name="Foster B."/>
            <person name="Gaskell J."/>
            <person name="Glotzer D."/>
            <person name="Gorecki P."/>
            <person name="Heitman J."/>
            <person name="Hesse C."/>
            <person name="Hori C."/>
            <person name="Igarashi K."/>
            <person name="Jurgens J.A."/>
            <person name="Kallen N."/>
            <person name="Kersten P."/>
            <person name="Kohler A."/>
            <person name="Kuees U."/>
            <person name="Kumar T.K.A."/>
            <person name="Kuo A."/>
            <person name="LaButti K."/>
            <person name="Larrondo L.F."/>
            <person name="Lindquist E."/>
            <person name="Ling A."/>
            <person name="Lombard V."/>
            <person name="Lucas S."/>
            <person name="Lundell T."/>
            <person name="Martin R."/>
            <person name="McLaughlin D.J."/>
            <person name="Morgenstern I."/>
            <person name="Morin E."/>
            <person name="Murat C."/>
            <person name="Nagy L.G."/>
            <person name="Nolan M."/>
            <person name="Ohm R.A."/>
            <person name="Patyshakuliyeva A."/>
            <person name="Rokas A."/>
            <person name="Ruiz-Duenas F.J."/>
            <person name="Sabat G."/>
            <person name="Salamov A."/>
            <person name="Samejima M."/>
            <person name="Schmutz J."/>
            <person name="Slot J.C."/>
            <person name="St John F."/>
            <person name="Stenlid J."/>
            <person name="Sun H."/>
            <person name="Sun S."/>
            <person name="Syed K."/>
            <person name="Tsang A."/>
            <person name="Wiebenga A."/>
            <person name="Young D."/>
            <person name="Pisabarro A."/>
            <person name="Eastwood D.C."/>
            <person name="Martin F."/>
            <person name="Cullen D."/>
            <person name="Grigoriev I.V."/>
            <person name="Hibbett D.S."/>
        </authorList>
    </citation>
    <scope>NUCLEOTIDE SEQUENCE [LARGE SCALE GENOMIC DNA]</scope>
    <source>
        <strain evidence="10">FP-91666</strain>
    </source>
</reference>
<dbReference type="Gene3D" id="1.20.1250.20">
    <property type="entry name" value="MFS general substrate transporter like domains"/>
    <property type="match status" value="1"/>
</dbReference>
<keyword evidence="4 6" id="KW-1133">Transmembrane helix</keyword>
<evidence type="ECO:0000256" key="1">
    <source>
        <dbReference type="ARBA" id="ARBA00004141"/>
    </source>
</evidence>
<dbReference type="AlphaFoldDB" id="R7RYF6"/>
<dbReference type="EMBL" id="JH687401">
    <property type="protein sequence ID" value="EIM79848.1"/>
    <property type="molecule type" value="Genomic_DNA"/>
</dbReference>
<dbReference type="OMA" id="PCICISG"/>
<organism evidence="9 10">
    <name type="scientific">Stereum hirsutum (strain FP-91666)</name>
    <name type="common">White-rot fungus</name>
    <dbReference type="NCBI Taxonomy" id="721885"/>
    <lineage>
        <taxon>Eukaryota</taxon>
        <taxon>Fungi</taxon>
        <taxon>Dikarya</taxon>
        <taxon>Basidiomycota</taxon>
        <taxon>Agaricomycotina</taxon>
        <taxon>Agaricomycetes</taxon>
        <taxon>Russulales</taxon>
        <taxon>Stereaceae</taxon>
        <taxon>Stereum</taxon>
    </lineage>
</organism>
<dbReference type="SUPFAM" id="SSF103473">
    <property type="entry name" value="MFS general substrate transporter"/>
    <property type="match status" value="1"/>
</dbReference>
<accession>R7RYF6</accession>
<comment type="subcellular location">
    <subcellularLocation>
        <location evidence="1">Membrane</location>
        <topology evidence="1">Multi-pass membrane protein</topology>
    </subcellularLocation>
</comment>
<name>R7RYF6_STEHR</name>
<dbReference type="KEGG" id="shs:STEHIDRAFT_69001"/>
<dbReference type="PROSITE" id="PS50850">
    <property type="entry name" value="MFS"/>
    <property type="match status" value="1"/>
</dbReference>
<evidence type="ECO:0000256" key="2">
    <source>
        <dbReference type="ARBA" id="ARBA00022448"/>
    </source>
</evidence>
<dbReference type="GO" id="GO:0022857">
    <property type="term" value="F:transmembrane transporter activity"/>
    <property type="evidence" value="ECO:0007669"/>
    <property type="project" value="InterPro"/>
</dbReference>
<feature type="chain" id="PRO_5004443650" evidence="7">
    <location>
        <begin position="29"/>
        <end position="172"/>
    </location>
</feature>
<dbReference type="PANTHER" id="PTHR23504">
    <property type="entry name" value="MAJOR FACILITATOR SUPERFAMILY DOMAIN-CONTAINING PROTEIN 10"/>
    <property type="match status" value="1"/>
</dbReference>
<dbReference type="InterPro" id="IPR011701">
    <property type="entry name" value="MFS"/>
</dbReference>
<dbReference type="eggNOG" id="KOG2615">
    <property type="taxonomic scope" value="Eukaryota"/>
</dbReference>
<keyword evidence="3 6" id="KW-0812">Transmembrane</keyword>
<dbReference type="Proteomes" id="UP000053927">
    <property type="component" value="Unassembled WGS sequence"/>
</dbReference>
<evidence type="ECO:0000256" key="3">
    <source>
        <dbReference type="ARBA" id="ARBA00022692"/>
    </source>
</evidence>
<feature type="transmembrane region" description="Helical" evidence="6">
    <location>
        <begin position="149"/>
        <end position="168"/>
    </location>
</feature>
<gene>
    <name evidence="9" type="ORF">STEHIDRAFT_69001</name>
</gene>
<evidence type="ECO:0000313" key="9">
    <source>
        <dbReference type="EMBL" id="EIM79848.1"/>
    </source>
</evidence>